<dbReference type="AlphaFoldDB" id="A0AAE0TX55"/>
<evidence type="ECO:0000313" key="4">
    <source>
        <dbReference type="Proteomes" id="UP001287356"/>
    </source>
</evidence>
<feature type="region of interest" description="Disordered" evidence="1">
    <location>
        <begin position="379"/>
        <end position="399"/>
    </location>
</feature>
<keyword evidence="4" id="KW-1185">Reference proteome</keyword>
<reference evidence="3" key="2">
    <citation type="submission" date="2023-06" db="EMBL/GenBank/DDBJ databases">
        <authorList>
            <consortium name="Lawrence Berkeley National Laboratory"/>
            <person name="Haridas S."/>
            <person name="Hensen N."/>
            <person name="Bonometti L."/>
            <person name="Westerberg I."/>
            <person name="Brannstrom I.O."/>
            <person name="Guillou S."/>
            <person name="Cros-Aarteil S."/>
            <person name="Calhoun S."/>
            <person name="Kuo A."/>
            <person name="Mondo S."/>
            <person name="Pangilinan J."/>
            <person name="Riley R."/>
            <person name="Labutti K."/>
            <person name="Andreopoulos B."/>
            <person name="Lipzen A."/>
            <person name="Chen C."/>
            <person name="Yanf M."/>
            <person name="Daum C."/>
            <person name="Ng V."/>
            <person name="Clum A."/>
            <person name="Steindorff A."/>
            <person name="Ohm R."/>
            <person name="Martin F."/>
            <person name="Silar P."/>
            <person name="Natvig D."/>
            <person name="Lalanne C."/>
            <person name="Gautier V."/>
            <person name="Ament-Velasquez S.L."/>
            <person name="Kruys A."/>
            <person name="Hutchinson M.I."/>
            <person name="Powell A.J."/>
            <person name="Barry K."/>
            <person name="Miller A.N."/>
            <person name="Grigoriev I.V."/>
            <person name="Debuchy R."/>
            <person name="Gladieux P."/>
            <person name="Thoren M.H."/>
            <person name="Johannesson H."/>
        </authorList>
    </citation>
    <scope>NUCLEOTIDE SEQUENCE</scope>
    <source>
        <strain evidence="3">CBS 958.72</strain>
    </source>
</reference>
<feature type="compositionally biased region" description="Low complexity" evidence="1">
    <location>
        <begin position="153"/>
        <end position="177"/>
    </location>
</feature>
<dbReference type="GO" id="GO:0030041">
    <property type="term" value="P:actin filament polymerization"/>
    <property type="evidence" value="ECO:0007669"/>
    <property type="project" value="TreeGrafter"/>
</dbReference>
<gene>
    <name evidence="3" type="ORF">B0T24DRAFT_23142</name>
</gene>
<evidence type="ECO:0000256" key="1">
    <source>
        <dbReference type="SAM" id="MobiDB-lite"/>
    </source>
</evidence>
<sequence length="399" mass="40145">MMALLKGALVLAFGLASVVVGGPLPVAAPVDATPVPEESEPNAAKPAKCNNWLPTVISGLTDDLATIAVCAPEPTELAQDDSHGVRHDALDDVPTTTVTVTVTATPTPSIVVPPAPEVVTVQRTYTVTAWTQTATIVETLNCTQTVLAQASQPPARATPPLLRRQTDSSTTTATAAAPSPPAPTTPLPTSNATLPAPPPRPARTRTVWTVTTATQTGPLLRTRYQCDATVAYAFTVDKTATVLFTATTWAASNIVTTTSLLSCNAYGFGTPGLPTPAPGPPPPPPPAAASPAAAAAVEKRQGATASPTSASAVAASPAPGSTTVAGPTTSTIVVHLTRTTYSIVTIEGPGTSTRLTYACIPTPVVPPPPPAVTTTSVSIIPAPPTTTTNPPAAASSPGA</sequence>
<accession>A0AAE0TX55</accession>
<dbReference type="InterPro" id="IPR051412">
    <property type="entry name" value="Formin_Homology_Diaphanous_sf"/>
</dbReference>
<dbReference type="GO" id="GO:0005884">
    <property type="term" value="C:actin filament"/>
    <property type="evidence" value="ECO:0007669"/>
    <property type="project" value="TreeGrafter"/>
</dbReference>
<evidence type="ECO:0000256" key="2">
    <source>
        <dbReference type="SAM" id="SignalP"/>
    </source>
</evidence>
<reference evidence="3" key="1">
    <citation type="journal article" date="2023" name="Mol. Phylogenet. Evol.">
        <title>Genome-scale phylogeny and comparative genomics of the fungal order Sordariales.</title>
        <authorList>
            <person name="Hensen N."/>
            <person name="Bonometti L."/>
            <person name="Westerberg I."/>
            <person name="Brannstrom I.O."/>
            <person name="Guillou S."/>
            <person name="Cros-Aarteil S."/>
            <person name="Calhoun S."/>
            <person name="Haridas S."/>
            <person name="Kuo A."/>
            <person name="Mondo S."/>
            <person name="Pangilinan J."/>
            <person name="Riley R."/>
            <person name="LaButti K."/>
            <person name="Andreopoulos B."/>
            <person name="Lipzen A."/>
            <person name="Chen C."/>
            <person name="Yan M."/>
            <person name="Daum C."/>
            <person name="Ng V."/>
            <person name="Clum A."/>
            <person name="Steindorff A."/>
            <person name="Ohm R.A."/>
            <person name="Martin F."/>
            <person name="Silar P."/>
            <person name="Natvig D.O."/>
            <person name="Lalanne C."/>
            <person name="Gautier V."/>
            <person name="Ament-Velasquez S.L."/>
            <person name="Kruys A."/>
            <person name="Hutchinson M.I."/>
            <person name="Powell A.J."/>
            <person name="Barry K."/>
            <person name="Miller A.N."/>
            <person name="Grigoriev I.V."/>
            <person name="Debuchy R."/>
            <person name="Gladieux P."/>
            <person name="Hiltunen Thoren M."/>
            <person name="Johannesson H."/>
        </authorList>
    </citation>
    <scope>NUCLEOTIDE SEQUENCE</scope>
    <source>
        <strain evidence="3">CBS 958.72</strain>
    </source>
</reference>
<dbReference type="PANTHER" id="PTHR45691:SF6">
    <property type="entry name" value="PROTEIN DIAPHANOUS"/>
    <property type="match status" value="1"/>
</dbReference>
<name>A0AAE0TX55_9PEZI</name>
<keyword evidence="2" id="KW-0732">Signal</keyword>
<feature type="signal peptide" evidence="2">
    <location>
        <begin position="1"/>
        <end position="21"/>
    </location>
</feature>
<dbReference type="Proteomes" id="UP001287356">
    <property type="component" value="Unassembled WGS sequence"/>
</dbReference>
<comment type="caution">
    <text evidence="3">The sequence shown here is derived from an EMBL/GenBank/DDBJ whole genome shotgun (WGS) entry which is preliminary data.</text>
</comment>
<dbReference type="EMBL" id="JAULSN010000001">
    <property type="protein sequence ID" value="KAK3382793.1"/>
    <property type="molecule type" value="Genomic_DNA"/>
</dbReference>
<proteinExistence type="predicted"/>
<feature type="chain" id="PRO_5042264963" evidence="2">
    <location>
        <begin position="22"/>
        <end position="399"/>
    </location>
</feature>
<dbReference type="PANTHER" id="PTHR45691">
    <property type="entry name" value="PROTEIN DIAPHANOUS"/>
    <property type="match status" value="1"/>
</dbReference>
<feature type="region of interest" description="Disordered" evidence="1">
    <location>
        <begin position="297"/>
        <end position="327"/>
    </location>
</feature>
<feature type="compositionally biased region" description="Low complexity" evidence="1">
    <location>
        <begin position="303"/>
        <end position="323"/>
    </location>
</feature>
<organism evidence="3 4">
    <name type="scientific">Lasiosphaeria ovina</name>
    <dbReference type="NCBI Taxonomy" id="92902"/>
    <lineage>
        <taxon>Eukaryota</taxon>
        <taxon>Fungi</taxon>
        <taxon>Dikarya</taxon>
        <taxon>Ascomycota</taxon>
        <taxon>Pezizomycotina</taxon>
        <taxon>Sordariomycetes</taxon>
        <taxon>Sordariomycetidae</taxon>
        <taxon>Sordariales</taxon>
        <taxon>Lasiosphaeriaceae</taxon>
        <taxon>Lasiosphaeria</taxon>
    </lineage>
</organism>
<feature type="region of interest" description="Disordered" evidence="1">
    <location>
        <begin position="150"/>
        <end position="207"/>
    </location>
</feature>
<protein>
    <submittedName>
        <fullName evidence="3">Uncharacterized protein</fullName>
    </submittedName>
</protein>
<evidence type="ECO:0000313" key="3">
    <source>
        <dbReference type="EMBL" id="KAK3382793.1"/>
    </source>
</evidence>